<dbReference type="AlphaFoldDB" id="A0A8J5M3H4"/>
<gene>
    <name evidence="1" type="ORF">JG688_00014118</name>
</gene>
<proteinExistence type="predicted"/>
<reference evidence="1" key="1">
    <citation type="submission" date="2021-01" db="EMBL/GenBank/DDBJ databases">
        <title>Phytophthora aleatoria, a newly-described species from Pinus radiata is distinct from Phytophthora cactorum isolates based on comparative genomics.</title>
        <authorList>
            <person name="Mcdougal R."/>
            <person name="Panda P."/>
            <person name="Williams N."/>
            <person name="Studholme D.J."/>
        </authorList>
    </citation>
    <scope>NUCLEOTIDE SEQUENCE</scope>
    <source>
        <strain evidence="1">NZFS 4037</strain>
    </source>
</reference>
<sequence length="174" mass="19101">MAGQGFVKKSNFGLSPSVLDDSDVAMAKTLGLLRSDIVFQDSDPDKQVYGVAYSRREHVASEPHGTQKAIQARCKELAEACGFPIAHGKLQQQVKRGNTRTQDVATLTTLVETEMLPRYDGKTDKMTRAAISSFLLGKRHKVARSAVSRIKGILMSVFAVTVWTATRNSRAIFD</sequence>
<accession>A0A8J5M3H4</accession>
<name>A0A8J5M3H4_9STRA</name>
<keyword evidence="2" id="KW-1185">Reference proteome</keyword>
<organism evidence="1 2">
    <name type="scientific">Phytophthora aleatoria</name>
    <dbReference type="NCBI Taxonomy" id="2496075"/>
    <lineage>
        <taxon>Eukaryota</taxon>
        <taxon>Sar</taxon>
        <taxon>Stramenopiles</taxon>
        <taxon>Oomycota</taxon>
        <taxon>Peronosporomycetes</taxon>
        <taxon>Peronosporales</taxon>
        <taxon>Peronosporaceae</taxon>
        <taxon>Phytophthora</taxon>
    </lineage>
</organism>
<evidence type="ECO:0000313" key="1">
    <source>
        <dbReference type="EMBL" id="KAG6950510.1"/>
    </source>
</evidence>
<dbReference type="EMBL" id="JAENGY010001292">
    <property type="protein sequence ID" value="KAG6950510.1"/>
    <property type="molecule type" value="Genomic_DNA"/>
</dbReference>
<dbReference type="Proteomes" id="UP000709295">
    <property type="component" value="Unassembled WGS sequence"/>
</dbReference>
<protein>
    <submittedName>
        <fullName evidence="1">Uncharacterized protein</fullName>
    </submittedName>
</protein>
<comment type="caution">
    <text evidence="1">The sequence shown here is derived from an EMBL/GenBank/DDBJ whole genome shotgun (WGS) entry which is preliminary data.</text>
</comment>
<evidence type="ECO:0000313" key="2">
    <source>
        <dbReference type="Proteomes" id="UP000709295"/>
    </source>
</evidence>